<reference evidence="10" key="1">
    <citation type="submission" date="2022-10" db="EMBL/GenBank/DDBJ databases">
        <authorList>
            <person name="Chen Y."/>
            <person name="Dougan E. K."/>
            <person name="Chan C."/>
            <person name="Rhodes N."/>
            <person name="Thang M."/>
        </authorList>
    </citation>
    <scope>NUCLEOTIDE SEQUENCE</scope>
</reference>
<evidence type="ECO:0000313" key="10">
    <source>
        <dbReference type="EMBL" id="CAI4015299.1"/>
    </source>
</evidence>
<keyword evidence="5 7" id="KW-0012">Acyltransferase</keyword>
<dbReference type="GO" id="GO:0046872">
    <property type="term" value="F:metal ion binding"/>
    <property type="evidence" value="ECO:0007669"/>
    <property type="project" value="UniProtKB-KW"/>
</dbReference>
<feature type="active site" description="Acyl-thioester intermediate" evidence="6">
    <location>
        <position position="115"/>
    </location>
</feature>
<evidence type="ECO:0000259" key="8">
    <source>
        <dbReference type="Pfam" id="PF00108"/>
    </source>
</evidence>
<evidence type="ECO:0000256" key="4">
    <source>
        <dbReference type="ARBA" id="ARBA00022958"/>
    </source>
</evidence>
<dbReference type="GO" id="GO:0006635">
    <property type="term" value="P:fatty acid beta-oxidation"/>
    <property type="evidence" value="ECO:0007669"/>
    <property type="project" value="TreeGrafter"/>
</dbReference>
<dbReference type="Gene3D" id="3.40.47.10">
    <property type="match status" value="1"/>
</dbReference>
<evidence type="ECO:0000256" key="5">
    <source>
        <dbReference type="ARBA" id="ARBA00023315"/>
    </source>
</evidence>
<dbReference type="InterPro" id="IPR016039">
    <property type="entry name" value="Thiolase-like"/>
</dbReference>
<dbReference type="InterPro" id="IPR020617">
    <property type="entry name" value="Thiolase_C"/>
</dbReference>
<accession>A0A9P1GLA5</accession>
<evidence type="ECO:0000256" key="3">
    <source>
        <dbReference type="ARBA" id="ARBA00022723"/>
    </source>
</evidence>
<comment type="caution">
    <text evidence="10">The sequence shown here is derived from an EMBL/GenBank/DDBJ whole genome shotgun (WGS) entry which is preliminary data.</text>
</comment>
<evidence type="ECO:0000256" key="6">
    <source>
        <dbReference type="PIRSR" id="PIRSR000429-1"/>
    </source>
</evidence>
<dbReference type="EMBL" id="CAMXCT010006523">
    <property type="protein sequence ID" value="CAI4015299.1"/>
    <property type="molecule type" value="Genomic_DNA"/>
</dbReference>
<dbReference type="PANTHER" id="PTHR18919">
    <property type="entry name" value="ACETYL-COA C-ACYLTRANSFERASE"/>
    <property type="match status" value="1"/>
</dbReference>
<dbReference type="GO" id="GO:0005739">
    <property type="term" value="C:mitochondrion"/>
    <property type="evidence" value="ECO:0007669"/>
    <property type="project" value="TreeGrafter"/>
</dbReference>
<dbReference type="NCBIfam" id="TIGR01930">
    <property type="entry name" value="AcCoA-C-Actrans"/>
    <property type="match status" value="1"/>
</dbReference>
<evidence type="ECO:0000313" key="11">
    <source>
        <dbReference type="EMBL" id="CAL4802611.1"/>
    </source>
</evidence>
<feature type="domain" description="Thiolase N-terminal" evidence="8">
    <location>
        <begin position="31"/>
        <end position="297"/>
    </location>
</feature>
<evidence type="ECO:0000256" key="2">
    <source>
        <dbReference type="ARBA" id="ARBA00022679"/>
    </source>
</evidence>
<organism evidence="10">
    <name type="scientific">Cladocopium goreaui</name>
    <dbReference type="NCBI Taxonomy" id="2562237"/>
    <lineage>
        <taxon>Eukaryota</taxon>
        <taxon>Sar</taxon>
        <taxon>Alveolata</taxon>
        <taxon>Dinophyceae</taxon>
        <taxon>Suessiales</taxon>
        <taxon>Symbiodiniaceae</taxon>
        <taxon>Cladocopium</taxon>
    </lineage>
</organism>
<dbReference type="EMBL" id="CAMXCT030006523">
    <property type="protein sequence ID" value="CAL4802611.1"/>
    <property type="molecule type" value="Genomic_DNA"/>
</dbReference>
<name>A0A9P1GLA5_9DINO</name>
<dbReference type="EMBL" id="CAMXCT020006523">
    <property type="protein sequence ID" value="CAL1168674.1"/>
    <property type="molecule type" value="Genomic_DNA"/>
</dbReference>
<keyword evidence="3" id="KW-0479">Metal-binding</keyword>
<proteinExistence type="inferred from homology"/>
<dbReference type="Proteomes" id="UP001152797">
    <property type="component" value="Unassembled WGS sequence"/>
</dbReference>
<dbReference type="OrthoDB" id="5404651at2759"/>
<keyword evidence="2 7" id="KW-0808">Transferase</keyword>
<dbReference type="GO" id="GO:0003985">
    <property type="term" value="F:acetyl-CoA C-acetyltransferase activity"/>
    <property type="evidence" value="ECO:0007669"/>
    <property type="project" value="TreeGrafter"/>
</dbReference>
<dbReference type="PROSITE" id="PS00098">
    <property type="entry name" value="THIOLASE_1"/>
    <property type="match status" value="1"/>
</dbReference>
<evidence type="ECO:0000259" key="9">
    <source>
        <dbReference type="Pfam" id="PF02803"/>
    </source>
</evidence>
<dbReference type="AlphaFoldDB" id="A0A9P1GLA5"/>
<dbReference type="PROSITE" id="PS00737">
    <property type="entry name" value="THIOLASE_2"/>
    <property type="match status" value="1"/>
</dbReference>
<dbReference type="InterPro" id="IPR002155">
    <property type="entry name" value="Thiolase"/>
</dbReference>
<evidence type="ECO:0000313" key="12">
    <source>
        <dbReference type="Proteomes" id="UP001152797"/>
    </source>
</evidence>
<feature type="active site" description="Proton acceptor" evidence="6">
    <location>
        <position position="412"/>
    </location>
</feature>
<dbReference type="Pfam" id="PF00108">
    <property type="entry name" value="Thiolase_N"/>
    <property type="match status" value="1"/>
</dbReference>
<keyword evidence="12" id="KW-1185">Reference proteome</keyword>
<protein>
    <submittedName>
        <fullName evidence="11">Acetyl-CoA C-acetyltransferase</fullName>
    </submittedName>
</protein>
<dbReference type="CDD" id="cd00751">
    <property type="entry name" value="thiolase"/>
    <property type="match status" value="1"/>
</dbReference>
<evidence type="ECO:0000256" key="1">
    <source>
        <dbReference type="ARBA" id="ARBA00010982"/>
    </source>
</evidence>
<dbReference type="SUPFAM" id="SSF53901">
    <property type="entry name" value="Thiolase-like"/>
    <property type="match status" value="2"/>
</dbReference>
<dbReference type="InterPro" id="IPR020615">
    <property type="entry name" value="Thiolase_acyl_enz_int_AS"/>
</dbReference>
<keyword evidence="4" id="KW-0630">Potassium</keyword>
<dbReference type="InterPro" id="IPR020613">
    <property type="entry name" value="Thiolase_CS"/>
</dbReference>
<feature type="domain" description="Thiolase C-terminal" evidence="9">
    <location>
        <begin position="306"/>
        <end position="425"/>
    </location>
</feature>
<dbReference type="PANTHER" id="PTHR18919:SF156">
    <property type="entry name" value="ACETYL-COA ACETYLTRANSFERASE, MITOCHONDRIAL"/>
    <property type="match status" value="1"/>
</dbReference>
<gene>
    <name evidence="10" type="ORF">C1SCF055_LOCUS40136</name>
</gene>
<dbReference type="InterPro" id="IPR020616">
    <property type="entry name" value="Thiolase_N"/>
</dbReference>
<dbReference type="Pfam" id="PF02803">
    <property type="entry name" value="Thiolase_C"/>
    <property type="match status" value="1"/>
</dbReference>
<feature type="active site" description="Proton acceptor" evidence="6">
    <location>
        <position position="382"/>
    </location>
</feature>
<reference evidence="11 12" key="2">
    <citation type="submission" date="2024-05" db="EMBL/GenBank/DDBJ databases">
        <authorList>
            <person name="Chen Y."/>
            <person name="Shah S."/>
            <person name="Dougan E. K."/>
            <person name="Thang M."/>
            <person name="Chan C."/>
        </authorList>
    </citation>
    <scope>NUCLEOTIDE SEQUENCE [LARGE SCALE GENOMIC DNA]</scope>
</reference>
<dbReference type="PIRSF" id="PIRSF000429">
    <property type="entry name" value="Ac-CoA_Ac_transf"/>
    <property type="match status" value="1"/>
</dbReference>
<evidence type="ECO:0000256" key="7">
    <source>
        <dbReference type="RuleBase" id="RU003557"/>
    </source>
</evidence>
<sequence>MRALHRTAKRAATTPWRCQRRCLASTIPQEVVIASVARTPIGAFCGGLAQVSAPKLASFALGAAMRRAGLEPQEVEMVVLGHALPAGCGANSARQAALLAEVPATVDCFGVNKGCASGMKALTLAAQAIAMGQVDVALAGGMESMSQVPYFLRHARRGGYHYGHGTLEDAAVVDGLWDSSSDCHLSACVEETMEELALDRGACDRYALKSYRRACEAWQRGAFDLEVAPLRVKNPRAQGRDSMEKRSLIISVDEEYSRMKLDDIAKAPPIFQEDGRITAGNASSLNDGAAALVLLSASRARDMGISPMARVVSFADAALEARHVAKAPSAAVRKAMQAARMSTVNFYEIHETFAAVALANMQLLDLDPSRVNVNGGAVALGHPLGASGARIVSTLLTVLTQQDAETGCAAICSTGGGATAMVIERR</sequence>
<comment type="similarity">
    <text evidence="1 7">Belongs to the thiolase-like superfamily. Thiolase family.</text>
</comment>